<organism evidence="7 8">
    <name type="scientific">Caerostris extrusa</name>
    <name type="common">Bark spider</name>
    <name type="synonym">Caerostris bankana</name>
    <dbReference type="NCBI Taxonomy" id="172846"/>
    <lineage>
        <taxon>Eukaryota</taxon>
        <taxon>Metazoa</taxon>
        <taxon>Ecdysozoa</taxon>
        <taxon>Arthropoda</taxon>
        <taxon>Chelicerata</taxon>
        <taxon>Arachnida</taxon>
        <taxon>Araneae</taxon>
        <taxon>Araneomorphae</taxon>
        <taxon>Entelegynae</taxon>
        <taxon>Araneoidea</taxon>
        <taxon>Araneidae</taxon>
        <taxon>Caerostris</taxon>
    </lineage>
</organism>
<dbReference type="Pfam" id="PF00112">
    <property type="entry name" value="Peptidase_C1"/>
    <property type="match status" value="1"/>
</dbReference>
<dbReference type="Gene3D" id="3.90.70.10">
    <property type="entry name" value="Cysteine proteinases"/>
    <property type="match status" value="1"/>
</dbReference>
<dbReference type="InterPro" id="IPR013128">
    <property type="entry name" value="Peptidase_C1A"/>
</dbReference>
<dbReference type="GO" id="GO:0006508">
    <property type="term" value="P:proteolysis"/>
    <property type="evidence" value="ECO:0007669"/>
    <property type="project" value="UniProtKB-KW"/>
</dbReference>
<dbReference type="Proteomes" id="UP001054945">
    <property type="component" value="Unassembled WGS sequence"/>
</dbReference>
<feature type="domain" description="Peptidase C1A papain C-terminal" evidence="6">
    <location>
        <begin position="81"/>
        <end position="121"/>
    </location>
</feature>
<feature type="chain" id="PRO_5043383029" description="Peptidase C1A papain C-terminal domain-containing protein" evidence="5">
    <location>
        <begin position="31"/>
        <end position="139"/>
    </location>
</feature>
<keyword evidence="2" id="KW-0645">Protease</keyword>
<comment type="similarity">
    <text evidence="1">Belongs to the peptidase C1 family.</text>
</comment>
<dbReference type="EMBL" id="BPLR01003243">
    <property type="protein sequence ID" value="GIX82498.1"/>
    <property type="molecule type" value="Genomic_DNA"/>
</dbReference>
<keyword evidence="5" id="KW-0732">Signal</keyword>
<dbReference type="PANTHER" id="PTHR12411">
    <property type="entry name" value="CYSTEINE PROTEASE FAMILY C1-RELATED"/>
    <property type="match status" value="1"/>
</dbReference>
<keyword evidence="3" id="KW-0378">Hydrolase</keyword>
<evidence type="ECO:0000256" key="2">
    <source>
        <dbReference type="ARBA" id="ARBA00022670"/>
    </source>
</evidence>
<dbReference type="AlphaFoldDB" id="A0AAV4NCW9"/>
<evidence type="ECO:0000259" key="6">
    <source>
        <dbReference type="Pfam" id="PF00112"/>
    </source>
</evidence>
<dbReference type="GO" id="GO:0008234">
    <property type="term" value="F:cysteine-type peptidase activity"/>
    <property type="evidence" value="ECO:0007669"/>
    <property type="project" value="UniProtKB-KW"/>
</dbReference>
<protein>
    <recommendedName>
        <fullName evidence="6">Peptidase C1A papain C-terminal domain-containing protein</fullName>
    </recommendedName>
</protein>
<dbReference type="InterPro" id="IPR000668">
    <property type="entry name" value="Peptidase_C1A_C"/>
</dbReference>
<evidence type="ECO:0000313" key="8">
    <source>
        <dbReference type="Proteomes" id="UP001054945"/>
    </source>
</evidence>
<keyword evidence="4" id="KW-0788">Thiol protease</keyword>
<reference evidence="7 8" key="1">
    <citation type="submission" date="2021-06" db="EMBL/GenBank/DDBJ databases">
        <title>Caerostris extrusa draft genome.</title>
        <authorList>
            <person name="Kono N."/>
            <person name="Arakawa K."/>
        </authorList>
    </citation>
    <scope>NUCLEOTIDE SEQUENCE [LARGE SCALE GENOMIC DNA]</scope>
</reference>
<evidence type="ECO:0000313" key="7">
    <source>
        <dbReference type="EMBL" id="GIX82498.1"/>
    </source>
</evidence>
<sequence>MDFNLKLLSFKLIVLHALAFFCLTLKNTSAGGLNMDLDNFRDLFLTREEVQKYLKGYNCDSYDAYRGNRTNYLKASNVKAPRSLDLRNDNLVTGVKNQGICGCCWAFSAIGSLEGQHKKDWKSRESQRATIAGLRHKGA</sequence>
<evidence type="ECO:0000256" key="1">
    <source>
        <dbReference type="ARBA" id="ARBA00008455"/>
    </source>
</evidence>
<evidence type="ECO:0000256" key="3">
    <source>
        <dbReference type="ARBA" id="ARBA00022801"/>
    </source>
</evidence>
<feature type="signal peptide" evidence="5">
    <location>
        <begin position="1"/>
        <end position="30"/>
    </location>
</feature>
<dbReference type="InterPro" id="IPR038765">
    <property type="entry name" value="Papain-like_cys_pep_sf"/>
</dbReference>
<comment type="caution">
    <text evidence="7">The sequence shown here is derived from an EMBL/GenBank/DDBJ whole genome shotgun (WGS) entry which is preliminary data.</text>
</comment>
<accession>A0AAV4NCW9</accession>
<dbReference type="PROSITE" id="PS00139">
    <property type="entry name" value="THIOL_PROTEASE_CYS"/>
    <property type="match status" value="1"/>
</dbReference>
<proteinExistence type="inferred from homology"/>
<gene>
    <name evidence="7" type="ORF">CEXT_497381</name>
</gene>
<dbReference type="InterPro" id="IPR000169">
    <property type="entry name" value="Pept_cys_AS"/>
</dbReference>
<evidence type="ECO:0000256" key="5">
    <source>
        <dbReference type="SAM" id="SignalP"/>
    </source>
</evidence>
<evidence type="ECO:0000256" key="4">
    <source>
        <dbReference type="ARBA" id="ARBA00022807"/>
    </source>
</evidence>
<name>A0AAV4NCW9_CAEEX</name>
<dbReference type="SUPFAM" id="SSF54001">
    <property type="entry name" value="Cysteine proteinases"/>
    <property type="match status" value="1"/>
</dbReference>
<keyword evidence="8" id="KW-1185">Reference proteome</keyword>